<dbReference type="PANTHER" id="PTHR48475">
    <property type="entry name" value="RIBONUCLEASE H"/>
    <property type="match status" value="1"/>
</dbReference>
<evidence type="ECO:0000313" key="3">
    <source>
        <dbReference type="Proteomes" id="UP000596660"/>
    </source>
</evidence>
<accession>A0A803M663</accession>
<keyword evidence="3" id="KW-1185">Reference proteome</keyword>
<dbReference type="InterPro" id="IPR002156">
    <property type="entry name" value="RNaseH_domain"/>
</dbReference>
<name>A0A803M663_CHEQI</name>
<dbReference type="PANTHER" id="PTHR48475:SF2">
    <property type="entry name" value="RIBONUCLEASE H"/>
    <property type="match status" value="1"/>
</dbReference>
<evidence type="ECO:0000313" key="2">
    <source>
        <dbReference type="EnsemblPlants" id="AUR62023936-RA:cds"/>
    </source>
</evidence>
<proteinExistence type="predicted"/>
<dbReference type="Pfam" id="PF13456">
    <property type="entry name" value="RVT_3"/>
    <property type="match status" value="1"/>
</dbReference>
<dbReference type="PROSITE" id="PS50879">
    <property type="entry name" value="RNASE_H_1"/>
    <property type="match status" value="1"/>
</dbReference>
<dbReference type="Gramene" id="AUR62023936-RA">
    <property type="protein sequence ID" value="AUR62023936-RA:cds"/>
    <property type="gene ID" value="AUR62023936"/>
</dbReference>
<dbReference type="InterPro" id="IPR012337">
    <property type="entry name" value="RNaseH-like_sf"/>
</dbReference>
<feature type="domain" description="RNase H type-1" evidence="1">
    <location>
        <begin position="4"/>
        <end position="140"/>
    </location>
</feature>
<reference evidence="2" key="2">
    <citation type="submission" date="2021-03" db="UniProtKB">
        <authorList>
            <consortium name="EnsemblPlants"/>
        </authorList>
    </citation>
    <scope>IDENTIFICATION</scope>
</reference>
<organism evidence="2 3">
    <name type="scientific">Chenopodium quinoa</name>
    <name type="common">Quinoa</name>
    <dbReference type="NCBI Taxonomy" id="63459"/>
    <lineage>
        <taxon>Eukaryota</taxon>
        <taxon>Viridiplantae</taxon>
        <taxon>Streptophyta</taxon>
        <taxon>Embryophyta</taxon>
        <taxon>Tracheophyta</taxon>
        <taxon>Spermatophyta</taxon>
        <taxon>Magnoliopsida</taxon>
        <taxon>eudicotyledons</taxon>
        <taxon>Gunneridae</taxon>
        <taxon>Pentapetalae</taxon>
        <taxon>Caryophyllales</taxon>
        <taxon>Chenopodiaceae</taxon>
        <taxon>Chenopodioideae</taxon>
        <taxon>Atripliceae</taxon>
        <taxon>Chenopodium</taxon>
    </lineage>
</organism>
<dbReference type="InterPro" id="IPR036397">
    <property type="entry name" value="RNaseH_sf"/>
</dbReference>
<dbReference type="Gene3D" id="3.30.420.10">
    <property type="entry name" value="Ribonuclease H-like superfamily/Ribonuclease H"/>
    <property type="match status" value="1"/>
</dbReference>
<dbReference type="OMA" id="FICHSIQ"/>
<dbReference type="Proteomes" id="UP000596660">
    <property type="component" value="Unplaced"/>
</dbReference>
<dbReference type="CDD" id="cd09279">
    <property type="entry name" value="RNase_HI_like"/>
    <property type="match status" value="1"/>
</dbReference>
<dbReference type="SUPFAM" id="SSF53098">
    <property type="entry name" value="Ribonuclease H-like"/>
    <property type="match status" value="1"/>
</dbReference>
<reference evidence="2" key="1">
    <citation type="journal article" date="2017" name="Nature">
        <title>The genome of Chenopodium quinoa.</title>
        <authorList>
            <person name="Jarvis D.E."/>
            <person name="Ho Y.S."/>
            <person name="Lightfoot D.J."/>
            <person name="Schmoeckel S.M."/>
            <person name="Li B."/>
            <person name="Borm T.J.A."/>
            <person name="Ohyanagi H."/>
            <person name="Mineta K."/>
            <person name="Michell C.T."/>
            <person name="Saber N."/>
            <person name="Kharbatia N.M."/>
            <person name="Rupper R.R."/>
            <person name="Sharp A.R."/>
            <person name="Dally N."/>
            <person name="Boughton B.A."/>
            <person name="Woo Y.H."/>
            <person name="Gao G."/>
            <person name="Schijlen E.G.W.M."/>
            <person name="Guo X."/>
            <person name="Momin A.A."/>
            <person name="Negrao S."/>
            <person name="Al-Babili S."/>
            <person name="Gehring C."/>
            <person name="Roessner U."/>
            <person name="Jung C."/>
            <person name="Murphy K."/>
            <person name="Arold S.T."/>
            <person name="Gojobori T."/>
            <person name="van der Linden C.G."/>
            <person name="van Loo E.N."/>
            <person name="Jellen E.N."/>
            <person name="Maughan P.J."/>
            <person name="Tester M."/>
        </authorList>
    </citation>
    <scope>NUCLEOTIDE SEQUENCE [LARGE SCALE GENOMIC DNA]</scope>
    <source>
        <strain evidence="2">cv. PI 614886</strain>
    </source>
</reference>
<sequence>MHAKKQFRQMFCDGSSNQRGAGLGVVLKSPQGDMIVQSIYCDFKATNNKAEYEALIAGMTVALDLKETGLNVYRDSLLIASQLNGEFAAKVKKMTAYLEIAKRKAKQFNSFSIKKVPRDKNTQADALDNLGSALRKSPFSTIPLRCLIGDEQQEVLKEHHDRECGNHSRDQNNIELSADLDTSEELRKAVYVRMAAQQQIFARSFNKNVKAKVFKVGDWVLRKVFQNTKDPTDGKLGPTWEGSYQILDVAGKGAYRLMSKE</sequence>
<protein>
    <recommendedName>
        <fullName evidence="1">RNase H type-1 domain-containing protein</fullName>
    </recommendedName>
</protein>
<dbReference type="AlphaFoldDB" id="A0A803M663"/>
<evidence type="ECO:0000259" key="1">
    <source>
        <dbReference type="PROSITE" id="PS50879"/>
    </source>
</evidence>
<dbReference type="GO" id="GO:0003676">
    <property type="term" value="F:nucleic acid binding"/>
    <property type="evidence" value="ECO:0007669"/>
    <property type="project" value="InterPro"/>
</dbReference>
<dbReference type="GO" id="GO:0004523">
    <property type="term" value="F:RNA-DNA hybrid ribonuclease activity"/>
    <property type="evidence" value="ECO:0007669"/>
    <property type="project" value="InterPro"/>
</dbReference>
<dbReference type="EnsemblPlants" id="AUR62023936-RA">
    <property type="protein sequence ID" value="AUR62023936-RA:cds"/>
    <property type="gene ID" value="AUR62023936"/>
</dbReference>